<keyword evidence="10" id="KW-1185">Reference proteome</keyword>
<evidence type="ECO:0000256" key="2">
    <source>
        <dbReference type="ARBA" id="ARBA00023015"/>
    </source>
</evidence>
<evidence type="ECO:0000313" key="10">
    <source>
        <dbReference type="Proteomes" id="UP001589610"/>
    </source>
</evidence>
<dbReference type="Proteomes" id="UP001589610">
    <property type="component" value="Unassembled WGS sequence"/>
</dbReference>
<dbReference type="RefSeq" id="WP_344746432.1">
    <property type="nucleotide sequence ID" value="NZ_JBHMBS010000003.1"/>
</dbReference>
<evidence type="ECO:0000256" key="4">
    <source>
        <dbReference type="ARBA" id="ARBA00023163"/>
    </source>
</evidence>
<reference evidence="9 10" key="1">
    <citation type="submission" date="2024-09" db="EMBL/GenBank/DDBJ databases">
        <authorList>
            <person name="Sun Q."/>
            <person name="Mori K."/>
        </authorList>
    </citation>
    <scope>NUCLEOTIDE SEQUENCE [LARGE SCALE GENOMIC DNA]</scope>
    <source>
        <strain evidence="9 10">JCM 3028</strain>
    </source>
</reference>
<dbReference type="Pfam" id="PF04542">
    <property type="entry name" value="Sigma70_r2"/>
    <property type="match status" value="1"/>
</dbReference>
<organism evidence="9 10">
    <name type="scientific">Streptosporangium vulgare</name>
    <dbReference type="NCBI Taxonomy" id="46190"/>
    <lineage>
        <taxon>Bacteria</taxon>
        <taxon>Bacillati</taxon>
        <taxon>Actinomycetota</taxon>
        <taxon>Actinomycetes</taxon>
        <taxon>Streptosporangiales</taxon>
        <taxon>Streptosporangiaceae</taxon>
        <taxon>Streptosporangium</taxon>
    </lineage>
</organism>
<keyword evidence="2" id="KW-0805">Transcription regulation</keyword>
<dbReference type="PANTHER" id="PTHR30087">
    <property type="entry name" value="INNER MEMBRANE PROTEIN"/>
    <property type="match status" value="1"/>
</dbReference>
<dbReference type="Gene3D" id="1.10.1740.10">
    <property type="match status" value="1"/>
</dbReference>
<dbReference type="EMBL" id="JBHMBS010000003">
    <property type="protein sequence ID" value="MFB9675544.1"/>
    <property type="molecule type" value="Genomic_DNA"/>
</dbReference>
<dbReference type="InterPro" id="IPR036388">
    <property type="entry name" value="WH-like_DNA-bd_sf"/>
</dbReference>
<dbReference type="SUPFAM" id="SSF88946">
    <property type="entry name" value="Sigma2 domain of RNA polymerase sigma factors"/>
    <property type="match status" value="1"/>
</dbReference>
<name>A0ABV5T8Z4_9ACTN</name>
<proteinExistence type="inferred from homology"/>
<dbReference type="InterPro" id="IPR013560">
    <property type="entry name" value="DUF1722"/>
</dbReference>
<dbReference type="CDD" id="cd06171">
    <property type="entry name" value="Sigma70_r4"/>
    <property type="match status" value="1"/>
</dbReference>
<sequence length="537" mass="59435">MTDPLNTRFAEGDEAALVECFQIHGPLIRSYLRRFVRPQDVEDLQQIVFAEVWRSRHRFDPARSLPAWMLGIAHKRAVDQLRIRTLQTVPLDVIADPAGDDGRTDGDGLAERDQVRRALAKLPEPQRQAIELAYYGDLTQREISEKLSVPLGTIKARMARGLRRLSGILGTAATGGWDAEPRRSGTTAARGASGRRAMGRVSKVGTVRGTGRADESDEKGGQVVRPRIAVSSCLMGEPVRFDGGHSRDRFLNGELDKHVEWVHICPEMEIGLGSPRETLRLERSPDGTRLISRRSRVDLTDRMTALAEERVPALHEVDGYVLKSRSPSCGVHGIPVHAGSATVDRKGRGVFAAVVLDAHPLLPVEDEGRLKDALLRETFVERVFARARLRALLESDWRPRDLVSFHARHKMQLLAHNPAAFREAGRVVARAGTRPREELAADYARVFGTAFAAKASIGRHVNVLQHCVGMVGDALDPVRRADLAEVIASYQAGQVALSVPATLIRHHAQGLAVEYVRDQTYFSPYPEDLRLRNHVPA</sequence>
<keyword evidence="4" id="KW-0804">Transcription</keyword>
<dbReference type="Pfam" id="PF08281">
    <property type="entry name" value="Sigma70_r4_2"/>
    <property type="match status" value="1"/>
</dbReference>
<dbReference type="SUPFAM" id="SSF88659">
    <property type="entry name" value="Sigma3 and sigma4 domains of RNA polymerase sigma factors"/>
    <property type="match status" value="1"/>
</dbReference>
<feature type="region of interest" description="Disordered" evidence="5">
    <location>
        <begin position="176"/>
        <end position="198"/>
    </location>
</feature>
<dbReference type="InterPro" id="IPR007553">
    <property type="entry name" value="2-thiour_desulf"/>
</dbReference>
<accession>A0ABV5T8Z4</accession>
<gene>
    <name evidence="9" type="ORF">ACFFRH_08615</name>
</gene>
<dbReference type="InterPro" id="IPR013324">
    <property type="entry name" value="RNA_pol_sigma_r3/r4-like"/>
</dbReference>
<dbReference type="InterPro" id="IPR014284">
    <property type="entry name" value="RNA_pol_sigma-70_dom"/>
</dbReference>
<comment type="similarity">
    <text evidence="1">Belongs to the sigma-70 factor family. ECF subfamily.</text>
</comment>
<dbReference type="NCBIfam" id="TIGR02937">
    <property type="entry name" value="sigma70-ECF"/>
    <property type="match status" value="1"/>
</dbReference>
<evidence type="ECO:0000256" key="3">
    <source>
        <dbReference type="ARBA" id="ARBA00023082"/>
    </source>
</evidence>
<evidence type="ECO:0000256" key="1">
    <source>
        <dbReference type="ARBA" id="ARBA00010641"/>
    </source>
</evidence>
<dbReference type="PANTHER" id="PTHR30087:SF0">
    <property type="entry name" value="INNER MEMBRANE PROTEIN"/>
    <property type="match status" value="1"/>
</dbReference>
<comment type="caution">
    <text evidence="9">The sequence shown here is derived from an EMBL/GenBank/DDBJ whole genome shotgun (WGS) entry which is preliminary data.</text>
</comment>
<evidence type="ECO:0000259" key="8">
    <source>
        <dbReference type="Pfam" id="PF08349"/>
    </source>
</evidence>
<keyword evidence="3" id="KW-0731">Sigma factor</keyword>
<evidence type="ECO:0000259" key="6">
    <source>
        <dbReference type="Pfam" id="PF04542"/>
    </source>
</evidence>
<feature type="domain" description="RNA polymerase sigma factor 70 region 4 type 2" evidence="7">
    <location>
        <begin position="113"/>
        <end position="165"/>
    </location>
</feature>
<evidence type="ECO:0000259" key="7">
    <source>
        <dbReference type="Pfam" id="PF08281"/>
    </source>
</evidence>
<evidence type="ECO:0000256" key="5">
    <source>
        <dbReference type="SAM" id="MobiDB-lite"/>
    </source>
</evidence>
<feature type="compositionally biased region" description="Low complexity" evidence="5">
    <location>
        <begin position="184"/>
        <end position="198"/>
    </location>
</feature>
<dbReference type="Pfam" id="PF08349">
    <property type="entry name" value="DUF1722"/>
    <property type="match status" value="1"/>
</dbReference>
<feature type="domain" description="RNA polymerase sigma-70 region 2" evidence="6">
    <location>
        <begin position="21"/>
        <end position="82"/>
    </location>
</feature>
<protein>
    <submittedName>
        <fullName evidence="9">DUF1722 domain-containing protein</fullName>
    </submittedName>
</protein>
<dbReference type="Pfam" id="PF04463">
    <property type="entry name" value="2-thiour_desulf"/>
    <property type="match status" value="1"/>
</dbReference>
<dbReference type="Gene3D" id="1.10.10.10">
    <property type="entry name" value="Winged helix-like DNA-binding domain superfamily/Winged helix DNA-binding domain"/>
    <property type="match status" value="1"/>
</dbReference>
<dbReference type="InterPro" id="IPR013249">
    <property type="entry name" value="RNA_pol_sigma70_r4_t2"/>
</dbReference>
<dbReference type="InterPro" id="IPR013325">
    <property type="entry name" value="RNA_pol_sigma_r2"/>
</dbReference>
<evidence type="ECO:0000313" key="9">
    <source>
        <dbReference type="EMBL" id="MFB9675544.1"/>
    </source>
</evidence>
<feature type="domain" description="DUF1722" evidence="8">
    <location>
        <begin position="410"/>
        <end position="526"/>
    </location>
</feature>
<dbReference type="InterPro" id="IPR007627">
    <property type="entry name" value="RNA_pol_sigma70_r2"/>
</dbReference>